<evidence type="ECO:0008006" key="3">
    <source>
        <dbReference type="Google" id="ProtNLM"/>
    </source>
</evidence>
<sequence length="87" mass="9539">MSRPDYLPSTRVETHAHVYETTRYSHRLYPADDRATVRIDGDGGEITVYGHLADLTRLRDAIVDVVAELAAARQNIAQQGTAAESAA</sequence>
<evidence type="ECO:0000313" key="2">
    <source>
        <dbReference type="Proteomes" id="UP001501598"/>
    </source>
</evidence>
<reference evidence="2" key="1">
    <citation type="journal article" date="2019" name="Int. J. Syst. Evol. Microbiol.">
        <title>The Global Catalogue of Microorganisms (GCM) 10K type strain sequencing project: providing services to taxonomists for standard genome sequencing and annotation.</title>
        <authorList>
            <consortium name="The Broad Institute Genomics Platform"/>
            <consortium name="The Broad Institute Genome Sequencing Center for Infectious Disease"/>
            <person name="Wu L."/>
            <person name="Ma J."/>
        </authorList>
    </citation>
    <scope>NUCLEOTIDE SEQUENCE [LARGE SCALE GENOMIC DNA]</scope>
    <source>
        <strain evidence="2">JCM 17906</strain>
    </source>
</reference>
<dbReference type="EMBL" id="BAABGT010000029">
    <property type="protein sequence ID" value="GAA4544371.1"/>
    <property type="molecule type" value="Genomic_DNA"/>
</dbReference>
<accession>A0ABP8RPH3</accession>
<organism evidence="1 2">
    <name type="scientific">Pseudonocardia xishanensis</name>
    <dbReference type="NCBI Taxonomy" id="630995"/>
    <lineage>
        <taxon>Bacteria</taxon>
        <taxon>Bacillati</taxon>
        <taxon>Actinomycetota</taxon>
        <taxon>Actinomycetes</taxon>
        <taxon>Pseudonocardiales</taxon>
        <taxon>Pseudonocardiaceae</taxon>
        <taxon>Pseudonocardia</taxon>
    </lineage>
</organism>
<dbReference type="Proteomes" id="UP001501598">
    <property type="component" value="Unassembled WGS sequence"/>
</dbReference>
<name>A0ABP8RPH3_9PSEU</name>
<dbReference type="RefSeq" id="WP_345415656.1">
    <property type="nucleotide sequence ID" value="NZ_BAABGT010000029.1"/>
</dbReference>
<protein>
    <recommendedName>
        <fullName evidence="3">BON domain-containing protein</fullName>
    </recommendedName>
</protein>
<comment type="caution">
    <text evidence="1">The sequence shown here is derived from an EMBL/GenBank/DDBJ whole genome shotgun (WGS) entry which is preliminary data.</text>
</comment>
<evidence type="ECO:0000313" key="1">
    <source>
        <dbReference type="EMBL" id="GAA4544371.1"/>
    </source>
</evidence>
<keyword evidence="2" id="KW-1185">Reference proteome</keyword>
<gene>
    <name evidence="1" type="ORF">GCM10023175_22450</name>
</gene>
<proteinExistence type="predicted"/>